<dbReference type="InterPro" id="IPR036728">
    <property type="entry name" value="PBP_GOBP_sf"/>
</dbReference>
<protein>
    <submittedName>
        <fullName evidence="5">Uncharacterized protein</fullName>
    </submittedName>
</protein>
<accession>A0AAU9UHC8</accession>
<evidence type="ECO:0000256" key="3">
    <source>
        <dbReference type="ARBA" id="ARBA00022525"/>
    </source>
</evidence>
<keyword evidence="3" id="KW-0964">Secreted</keyword>
<keyword evidence="6" id="KW-1185">Reference proteome</keyword>
<organism evidence="5 6">
    <name type="scientific">Euphydryas editha</name>
    <name type="common">Edith's checkerspot</name>
    <dbReference type="NCBI Taxonomy" id="104508"/>
    <lineage>
        <taxon>Eukaryota</taxon>
        <taxon>Metazoa</taxon>
        <taxon>Ecdysozoa</taxon>
        <taxon>Arthropoda</taxon>
        <taxon>Hexapoda</taxon>
        <taxon>Insecta</taxon>
        <taxon>Pterygota</taxon>
        <taxon>Neoptera</taxon>
        <taxon>Endopterygota</taxon>
        <taxon>Lepidoptera</taxon>
        <taxon>Glossata</taxon>
        <taxon>Ditrysia</taxon>
        <taxon>Papilionoidea</taxon>
        <taxon>Nymphalidae</taxon>
        <taxon>Nymphalinae</taxon>
        <taxon>Euphydryas</taxon>
    </lineage>
</organism>
<name>A0AAU9UHC8_EUPED</name>
<comment type="similarity">
    <text evidence="2">Belongs to the PBP/GOBP family.</text>
</comment>
<reference evidence="5" key="1">
    <citation type="submission" date="2022-03" db="EMBL/GenBank/DDBJ databases">
        <authorList>
            <person name="Tunstrom K."/>
        </authorList>
    </citation>
    <scope>NUCLEOTIDE SEQUENCE</scope>
</reference>
<feature type="chain" id="PRO_5043628179" evidence="4">
    <location>
        <begin position="21"/>
        <end position="134"/>
    </location>
</feature>
<evidence type="ECO:0000313" key="6">
    <source>
        <dbReference type="Proteomes" id="UP001153954"/>
    </source>
</evidence>
<evidence type="ECO:0000313" key="5">
    <source>
        <dbReference type="EMBL" id="CAH2097281.1"/>
    </source>
</evidence>
<proteinExistence type="inferred from homology"/>
<dbReference type="GO" id="GO:0005576">
    <property type="term" value="C:extracellular region"/>
    <property type="evidence" value="ECO:0007669"/>
    <property type="project" value="UniProtKB-SubCell"/>
</dbReference>
<evidence type="ECO:0000256" key="2">
    <source>
        <dbReference type="ARBA" id="ARBA00008098"/>
    </source>
</evidence>
<dbReference type="PANTHER" id="PTHR21364:SF2">
    <property type="entry name" value="GENERAL ODORANT-BINDING PROTEIN 19A"/>
    <property type="match status" value="1"/>
</dbReference>
<dbReference type="GO" id="GO:0007608">
    <property type="term" value="P:sensory perception of smell"/>
    <property type="evidence" value="ECO:0007669"/>
    <property type="project" value="UniProtKB-ARBA"/>
</dbReference>
<dbReference type="AlphaFoldDB" id="A0AAU9UHC8"/>
<dbReference type="SMART" id="SM00708">
    <property type="entry name" value="PhBP"/>
    <property type="match status" value="1"/>
</dbReference>
<dbReference type="InterPro" id="IPR006170">
    <property type="entry name" value="PBP/GOBP"/>
</dbReference>
<dbReference type="Gene3D" id="1.10.238.20">
    <property type="entry name" value="Pheromone/general odorant binding protein domain"/>
    <property type="match status" value="1"/>
</dbReference>
<dbReference type="CDD" id="cd23992">
    <property type="entry name" value="PBP_GOBP"/>
    <property type="match status" value="1"/>
</dbReference>
<dbReference type="EMBL" id="CAKOGL010000017">
    <property type="protein sequence ID" value="CAH2097281.1"/>
    <property type="molecule type" value="Genomic_DNA"/>
</dbReference>
<comment type="subcellular location">
    <subcellularLocation>
        <location evidence="1">Secreted</location>
    </subcellularLocation>
</comment>
<evidence type="ECO:0000256" key="1">
    <source>
        <dbReference type="ARBA" id="ARBA00004613"/>
    </source>
</evidence>
<dbReference type="FunFam" id="1.10.238.20:FF:000001">
    <property type="entry name" value="General odorant-binding protein lush"/>
    <property type="match status" value="1"/>
</dbReference>
<dbReference type="PANTHER" id="PTHR21364">
    <property type="entry name" value="GENERAL ODORANT-BINDING PROTEIN 19A"/>
    <property type="match status" value="1"/>
</dbReference>
<gene>
    <name evidence="5" type="ORF">EEDITHA_LOCUS12525</name>
</gene>
<dbReference type="Pfam" id="PF01395">
    <property type="entry name" value="PBP_GOBP"/>
    <property type="match status" value="1"/>
</dbReference>
<dbReference type="Proteomes" id="UP001153954">
    <property type="component" value="Unassembled WGS sequence"/>
</dbReference>
<comment type="caution">
    <text evidence="5">The sequence shown here is derived from an EMBL/GenBank/DDBJ whole genome shotgun (WGS) entry which is preliminary data.</text>
</comment>
<feature type="signal peptide" evidence="4">
    <location>
        <begin position="1"/>
        <end position="20"/>
    </location>
</feature>
<dbReference type="GO" id="GO:0005549">
    <property type="term" value="F:odorant binding"/>
    <property type="evidence" value="ECO:0007669"/>
    <property type="project" value="InterPro"/>
</dbReference>
<sequence length="134" mass="14428">MEGYLGLCIVLMCLTARTLALDGELAELAKMLRDNCVEETGVDTALIDKVNAGADLMGDAKLKCYIKCVMETAGMMSEGAVDVEAVIAVLPEELQNHADKLRACGTQKGADDCDTAFLTQSCWQKACKTNYILI</sequence>
<keyword evidence="4" id="KW-0732">Signal</keyword>
<dbReference type="SUPFAM" id="SSF47565">
    <property type="entry name" value="Insect pheromone/odorant-binding proteins"/>
    <property type="match status" value="1"/>
</dbReference>
<evidence type="ECO:0000256" key="4">
    <source>
        <dbReference type="SAM" id="SignalP"/>
    </source>
</evidence>